<protein>
    <submittedName>
        <fullName evidence="1">Uncharacterized protein</fullName>
    </submittedName>
</protein>
<dbReference type="AlphaFoldDB" id="A0A1M5JN35"/>
<accession>A0A1M5JN35</accession>
<gene>
    <name evidence="1" type="ORF">SAMN05443248_1492</name>
</gene>
<proteinExistence type="predicted"/>
<sequence>MRMRQPKRGVQTRNDHEYAIKKTFIGGALALPVLAYPARASARNAER</sequence>
<evidence type="ECO:0000313" key="2">
    <source>
        <dbReference type="Proteomes" id="UP000189796"/>
    </source>
</evidence>
<dbReference type="Proteomes" id="UP000189796">
    <property type="component" value="Chromosome I"/>
</dbReference>
<reference evidence="1 2" key="1">
    <citation type="submission" date="2016-11" db="EMBL/GenBank/DDBJ databases">
        <authorList>
            <person name="Jaros S."/>
            <person name="Januszkiewicz K."/>
            <person name="Wedrychowicz H."/>
        </authorList>
    </citation>
    <scope>NUCLEOTIDE SEQUENCE [LARGE SCALE GENOMIC DNA]</scope>
    <source>
        <strain evidence="1 2">GAS138</strain>
    </source>
</reference>
<name>A0A1M5JN35_9BRAD</name>
<evidence type="ECO:0000313" key="1">
    <source>
        <dbReference type="EMBL" id="SHG41938.1"/>
    </source>
</evidence>
<organism evidence="1 2">
    <name type="scientific">Bradyrhizobium erythrophlei</name>
    <dbReference type="NCBI Taxonomy" id="1437360"/>
    <lineage>
        <taxon>Bacteria</taxon>
        <taxon>Pseudomonadati</taxon>
        <taxon>Pseudomonadota</taxon>
        <taxon>Alphaproteobacteria</taxon>
        <taxon>Hyphomicrobiales</taxon>
        <taxon>Nitrobacteraceae</taxon>
        <taxon>Bradyrhizobium</taxon>
    </lineage>
</organism>
<dbReference type="EMBL" id="LT670817">
    <property type="protein sequence ID" value="SHG41938.1"/>
    <property type="molecule type" value="Genomic_DNA"/>
</dbReference>